<name>A0A0W8FPP4_9ZZZZ</name>
<dbReference type="AlphaFoldDB" id="A0A0W8FPP4"/>
<protein>
    <submittedName>
        <fullName evidence="1">Uncharacterized protein</fullName>
    </submittedName>
</protein>
<evidence type="ECO:0000313" key="1">
    <source>
        <dbReference type="EMBL" id="KUG22864.1"/>
    </source>
</evidence>
<gene>
    <name evidence="1" type="ORF">ASZ90_007358</name>
</gene>
<dbReference type="EMBL" id="LNQE01000936">
    <property type="protein sequence ID" value="KUG22864.1"/>
    <property type="molecule type" value="Genomic_DNA"/>
</dbReference>
<comment type="caution">
    <text evidence="1">The sequence shown here is derived from an EMBL/GenBank/DDBJ whole genome shotgun (WGS) entry which is preliminary data.</text>
</comment>
<accession>A0A0W8FPP4</accession>
<proteinExistence type="predicted"/>
<reference evidence="1" key="1">
    <citation type="journal article" date="2015" name="Proc. Natl. Acad. Sci. U.S.A.">
        <title>Networks of energetic and metabolic interactions define dynamics in microbial communities.</title>
        <authorList>
            <person name="Embree M."/>
            <person name="Liu J.K."/>
            <person name="Al-Bassam M.M."/>
            <person name="Zengler K."/>
        </authorList>
    </citation>
    <scope>NUCLEOTIDE SEQUENCE</scope>
</reference>
<sequence>MNTPPAKKIGYIFIQKWSFNPAVSTFWFGIPNFQTRT</sequence>
<organism evidence="1">
    <name type="scientific">hydrocarbon metagenome</name>
    <dbReference type="NCBI Taxonomy" id="938273"/>
    <lineage>
        <taxon>unclassified sequences</taxon>
        <taxon>metagenomes</taxon>
        <taxon>ecological metagenomes</taxon>
    </lineage>
</organism>